<proteinExistence type="inferred from homology"/>
<evidence type="ECO:0000256" key="3">
    <source>
        <dbReference type="ARBA" id="ARBA00022448"/>
    </source>
</evidence>
<dbReference type="Gene3D" id="1.20.1600.10">
    <property type="entry name" value="Outer membrane efflux proteins (OEP)"/>
    <property type="match status" value="1"/>
</dbReference>
<evidence type="ECO:0000256" key="1">
    <source>
        <dbReference type="ARBA" id="ARBA00004442"/>
    </source>
</evidence>
<gene>
    <name evidence="8" type="ORF">HHL14_11545</name>
</gene>
<dbReference type="InterPro" id="IPR003423">
    <property type="entry name" value="OMP_efflux"/>
</dbReference>
<evidence type="ECO:0000313" key="8">
    <source>
        <dbReference type="EMBL" id="NML31463.1"/>
    </source>
</evidence>
<dbReference type="EMBL" id="JABBFZ010000005">
    <property type="protein sequence ID" value="NML31463.1"/>
    <property type="molecule type" value="Genomic_DNA"/>
</dbReference>
<name>A0A7X9ZYL4_9BURK</name>
<protein>
    <submittedName>
        <fullName evidence="8">TolC family outer membrane protein</fullName>
    </submittedName>
</protein>
<dbReference type="InterPro" id="IPR051906">
    <property type="entry name" value="TolC-like"/>
</dbReference>
<keyword evidence="5" id="KW-0812">Transmembrane</keyword>
<keyword evidence="6" id="KW-0472">Membrane</keyword>
<comment type="caution">
    <text evidence="8">The sequence shown here is derived from an EMBL/GenBank/DDBJ whole genome shotgun (WGS) entry which is preliminary data.</text>
</comment>
<organism evidence="8 9">
    <name type="scientific">Paraburkholderia antibiotica</name>
    <dbReference type="NCBI Taxonomy" id="2728839"/>
    <lineage>
        <taxon>Bacteria</taxon>
        <taxon>Pseudomonadati</taxon>
        <taxon>Pseudomonadota</taxon>
        <taxon>Betaproteobacteria</taxon>
        <taxon>Burkholderiales</taxon>
        <taxon>Burkholderiaceae</taxon>
        <taxon>Paraburkholderia</taxon>
    </lineage>
</organism>
<keyword evidence="9" id="KW-1185">Reference proteome</keyword>
<dbReference type="GO" id="GO:1990281">
    <property type="term" value="C:efflux pump complex"/>
    <property type="evidence" value="ECO:0007669"/>
    <property type="project" value="TreeGrafter"/>
</dbReference>
<evidence type="ECO:0000256" key="6">
    <source>
        <dbReference type="ARBA" id="ARBA00023136"/>
    </source>
</evidence>
<dbReference type="SUPFAM" id="SSF56954">
    <property type="entry name" value="Outer membrane efflux proteins (OEP)"/>
    <property type="match status" value="1"/>
</dbReference>
<accession>A0A7X9ZYL4</accession>
<keyword evidence="7" id="KW-0998">Cell outer membrane</keyword>
<dbReference type="PANTHER" id="PTHR30026">
    <property type="entry name" value="OUTER MEMBRANE PROTEIN TOLC"/>
    <property type="match status" value="1"/>
</dbReference>
<keyword evidence="3" id="KW-0813">Transport</keyword>
<dbReference type="NCBIfam" id="TIGR01844">
    <property type="entry name" value="type_I_sec_TolC"/>
    <property type="match status" value="1"/>
</dbReference>
<dbReference type="Pfam" id="PF02321">
    <property type="entry name" value="OEP"/>
    <property type="match status" value="2"/>
</dbReference>
<comment type="similarity">
    <text evidence="2">Belongs to the outer membrane factor (OMF) (TC 1.B.17) family.</text>
</comment>
<keyword evidence="4" id="KW-1134">Transmembrane beta strand</keyword>
<reference evidence="8 9" key="1">
    <citation type="submission" date="2020-04" db="EMBL/GenBank/DDBJ databases">
        <title>Paraburkholderia sp. G-4-1-8 isolated from soil.</title>
        <authorList>
            <person name="Dahal R.H."/>
        </authorList>
    </citation>
    <scope>NUCLEOTIDE SEQUENCE [LARGE SCALE GENOMIC DNA]</scope>
    <source>
        <strain evidence="8 9">G-4-1-8</strain>
    </source>
</reference>
<sequence>MQGAQWVHAASLAELASDALVHDASFASAEATYRAGLEKEPEARAALLPHLALTQSSFRNSIRVPGARVDSYSTVGGSLSLSQTVFKWDDWEAWQESRLSVADAGLAFASARQDTLLKVAQAYLDALAAHDAFSLAQEHQRAVDEQCALATHSFALGAATVVDVDEAQAAVDAARSDLVQTQNTLARRYAALQKMVGHPVDRIDPVDMKVLLPLVQPGTLDQRVLDAQASGYAVMRRQIALEIARREVGKVNAGYLPSVSLIGSVSHGNSAFISGQTNFYTGANRATSGEIGVQISIPLFDGFSTRSAKREALALRDKAEDDLEDARRSAALDAEDAFLGVRDGLAQTVALQTAMQSAETSLRSNQKGFRVGVRINADVLNAEDKLLGARRALDKARYETLGQFLQLKASAAQLDEQTLATLFAGEVAQPDPTNDKK</sequence>
<dbReference type="GO" id="GO:0009279">
    <property type="term" value="C:cell outer membrane"/>
    <property type="evidence" value="ECO:0007669"/>
    <property type="project" value="UniProtKB-SubCell"/>
</dbReference>
<evidence type="ECO:0000256" key="2">
    <source>
        <dbReference type="ARBA" id="ARBA00007613"/>
    </source>
</evidence>
<dbReference type="Proteomes" id="UP000583127">
    <property type="component" value="Unassembled WGS sequence"/>
</dbReference>
<dbReference type="PANTHER" id="PTHR30026:SF20">
    <property type="entry name" value="OUTER MEMBRANE PROTEIN TOLC"/>
    <property type="match status" value="1"/>
</dbReference>
<dbReference type="GO" id="GO:0015562">
    <property type="term" value="F:efflux transmembrane transporter activity"/>
    <property type="evidence" value="ECO:0007669"/>
    <property type="project" value="InterPro"/>
</dbReference>
<dbReference type="GO" id="GO:0015288">
    <property type="term" value="F:porin activity"/>
    <property type="evidence" value="ECO:0007669"/>
    <property type="project" value="TreeGrafter"/>
</dbReference>
<evidence type="ECO:0000256" key="7">
    <source>
        <dbReference type="ARBA" id="ARBA00023237"/>
    </source>
</evidence>
<evidence type="ECO:0000256" key="4">
    <source>
        <dbReference type="ARBA" id="ARBA00022452"/>
    </source>
</evidence>
<dbReference type="AlphaFoldDB" id="A0A7X9ZYL4"/>
<dbReference type="RefSeq" id="WP_169497739.1">
    <property type="nucleotide sequence ID" value="NZ_JABBFZ010000005.1"/>
</dbReference>
<comment type="subcellular location">
    <subcellularLocation>
        <location evidence="1">Cell outer membrane</location>
    </subcellularLocation>
</comment>
<evidence type="ECO:0000313" key="9">
    <source>
        <dbReference type="Proteomes" id="UP000583127"/>
    </source>
</evidence>
<dbReference type="InterPro" id="IPR010130">
    <property type="entry name" value="T1SS_OMP_TolC"/>
</dbReference>
<evidence type="ECO:0000256" key="5">
    <source>
        <dbReference type="ARBA" id="ARBA00022692"/>
    </source>
</evidence>